<dbReference type="SUPFAM" id="SSF54747">
    <property type="entry name" value="Ribosomal L11/L12e N-terminal domain"/>
    <property type="match status" value="1"/>
</dbReference>
<dbReference type="InterPro" id="IPR036796">
    <property type="entry name" value="Ribosomal_uL11_N_sf"/>
</dbReference>
<comment type="subunit">
    <text evidence="8">Part of the ribosomal stalk of the 50S ribosomal subunit. Interacts with L10 and the large rRNA to form the base of the stalk. L10 forms an elongated spine to which L12 dimers bind in a sequential fashion forming a multimeric L10(L12)X complex.</text>
</comment>
<reference evidence="13 14" key="1">
    <citation type="journal article" date="2012" name="J. Bacteriol.">
        <title>Draft Genome Sequence of Oceaniovalibus guishaninsula JLT2003T.</title>
        <authorList>
            <person name="Tang K."/>
            <person name="Liu K."/>
            <person name="Jiao N."/>
        </authorList>
    </citation>
    <scope>NUCLEOTIDE SEQUENCE [LARGE SCALE GENOMIC DNA]</scope>
    <source>
        <strain evidence="13 14">JLT2003</strain>
    </source>
</reference>
<dbReference type="PANTHER" id="PTHR11661">
    <property type="entry name" value="60S RIBOSOMAL PROTEIN L12"/>
    <property type="match status" value="1"/>
</dbReference>
<dbReference type="NCBIfam" id="TIGR01632">
    <property type="entry name" value="L11_bact"/>
    <property type="match status" value="1"/>
</dbReference>
<evidence type="ECO:0000256" key="1">
    <source>
        <dbReference type="ARBA" id="ARBA00010537"/>
    </source>
</evidence>
<dbReference type="GO" id="GO:0022625">
    <property type="term" value="C:cytosolic large ribosomal subunit"/>
    <property type="evidence" value="ECO:0007669"/>
    <property type="project" value="TreeGrafter"/>
</dbReference>
<evidence type="ECO:0000256" key="6">
    <source>
        <dbReference type="ARBA" id="ARBA00023274"/>
    </source>
</evidence>
<evidence type="ECO:0000256" key="2">
    <source>
        <dbReference type="ARBA" id="ARBA00022481"/>
    </source>
</evidence>
<dbReference type="Pfam" id="PF00298">
    <property type="entry name" value="Ribosomal_L11"/>
    <property type="match status" value="1"/>
</dbReference>
<evidence type="ECO:0000313" key="13">
    <source>
        <dbReference type="EMBL" id="EKE45240.1"/>
    </source>
</evidence>
<dbReference type="SUPFAM" id="SSF46906">
    <property type="entry name" value="Ribosomal protein L11, C-terminal domain"/>
    <property type="match status" value="1"/>
</dbReference>
<dbReference type="FunFam" id="1.10.10.250:FF:000001">
    <property type="entry name" value="50S ribosomal protein L11"/>
    <property type="match status" value="1"/>
</dbReference>
<evidence type="ECO:0000256" key="8">
    <source>
        <dbReference type="HAMAP-Rule" id="MF_00736"/>
    </source>
</evidence>
<sequence>MAKKKIGSLKLQVKAGQANPSPPVGPALGQRGINIMEFCKAFNARTQEMETGAPTPVVITYYQDKSFTMDIKTPPASYYLKKAAKVTSGSKTTGRSNVGSVSLKQVREIAEAKMKDLNATDVESAMKIIVGSAASMGIEVK</sequence>
<comment type="PTM">
    <text evidence="8 10">One or more lysine residues are methylated.</text>
</comment>
<dbReference type="FunFam" id="3.30.1550.10:FF:000001">
    <property type="entry name" value="50S ribosomal protein L11"/>
    <property type="match status" value="1"/>
</dbReference>
<comment type="function">
    <text evidence="8 10">Forms part of the ribosomal stalk which helps the ribosome interact with GTP-bound translation factors.</text>
</comment>
<dbReference type="Gene3D" id="1.10.10.250">
    <property type="entry name" value="Ribosomal protein L11, C-terminal domain"/>
    <property type="match status" value="1"/>
</dbReference>
<evidence type="ECO:0000259" key="12">
    <source>
        <dbReference type="Pfam" id="PF03946"/>
    </source>
</evidence>
<evidence type="ECO:0000256" key="7">
    <source>
        <dbReference type="ARBA" id="ARBA00062905"/>
    </source>
</evidence>
<proteinExistence type="inferred from homology"/>
<dbReference type="STRING" id="1231392.OCGS_0330"/>
<evidence type="ECO:0000313" key="14">
    <source>
        <dbReference type="Proteomes" id="UP000006765"/>
    </source>
</evidence>
<dbReference type="HAMAP" id="MF_00736">
    <property type="entry name" value="Ribosomal_uL11"/>
    <property type="match status" value="1"/>
</dbReference>
<dbReference type="EMBL" id="AMGO01000007">
    <property type="protein sequence ID" value="EKE45240.1"/>
    <property type="molecule type" value="Genomic_DNA"/>
</dbReference>
<keyword evidence="2 8" id="KW-0488">Methylation</keyword>
<keyword evidence="4 8" id="KW-0694">RNA-binding</keyword>
<dbReference type="Gene3D" id="3.30.1550.10">
    <property type="entry name" value="Ribosomal protein L11/L12, N-terminal domain"/>
    <property type="match status" value="1"/>
</dbReference>
<keyword evidence="6 8" id="KW-0687">Ribonucleoprotein</keyword>
<dbReference type="SMART" id="SM00649">
    <property type="entry name" value="RL11"/>
    <property type="match status" value="1"/>
</dbReference>
<dbReference type="GO" id="GO:0070180">
    <property type="term" value="F:large ribosomal subunit rRNA binding"/>
    <property type="evidence" value="ECO:0007669"/>
    <property type="project" value="UniProtKB-UniRule"/>
</dbReference>
<dbReference type="InterPro" id="IPR006519">
    <property type="entry name" value="Ribosomal_uL11_bac-typ"/>
</dbReference>
<keyword evidence="5 8" id="KW-0689">Ribosomal protein</keyword>
<dbReference type="GO" id="GO:0003735">
    <property type="term" value="F:structural constituent of ribosome"/>
    <property type="evidence" value="ECO:0007669"/>
    <property type="project" value="InterPro"/>
</dbReference>
<dbReference type="CDD" id="cd00349">
    <property type="entry name" value="Ribosomal_L11"/>
    <property type="match status" value="1"/>
</dbReference>
<evidence type="ECO:0000256" key="4">
    <source>
        <dbReference type="ARBA" id="ARBA00022884"/>
    </source>
</evidence>
<evidence type="ECO:0000256" key="5">
    <source>
        <dbReference type="ARBA" id="ARBA00022980"/>
    </source>
</evidence>
<comment type="similarity">
    <text evidence="1 8 9">Belongs to the universal ribosomal protein uL11 family.</text>
</comment>
<comment type="caution">
    <text evidence="13">The sequence shown here is derived from an EMBL/GenBank/DDBJ whole genome shotgun (WGS) entry which is preliminary data.</text>
</comment>
<dbReference type="InterPro" id="IPR020783">
    <property type="entry name" value="Ribosomal_uL11_C"/>
</dbReference>
<protein>
    <recommendedName>
        <fullName evidence="8">Large ribosomal subunit protein uL11</fullName>
    </recommendedName>
</protein>
<accession>K2I880</accession>
<dbReference type="Pfam" id="PF03946">
    <property type="entry name" value="Ribosomal_L11_N"/>
    <property type="match status" value="1"/>
</dbReference>
<dbReference type="InterPro" id="IPR000911">
    <property type="entry name" value="Ribosomal_uL11"/>
</dbReference>
<feature type="domain" description="Large ribosomal subunit protein uL11 C-terminal" evidence="11">
    <location>
        <begin position="72"/>
        <end position="140"/>
    </location>
</feature>
<dbReference type="InterPro" id="IPR020784">
    <property type="entry name" value="Ribosomal_uL11_N"/>
</dbReference>
<dbReference type="RefSeq" id="WP_007425483.1">
    <property type="nucleotide sequence ID" value="NZ_AMGO01000007.1"/>
</dbReference>
<dbReference type="OrthoDB" id="9802408at2"/>
<evidence type="ECO:0000259" key="11">
    <source>
        <dbReference type="Pfam" id="PF00298"/>
    </source>
</evidence>
<name>K2I880_9RHOB</name>
<dbReference type="AlphaFoldDB" id="K2I880"/>
<dbReference type="GO" id="GO:0006412">
    <property type="term" value="P:translation"/>
    <property type="evidence" value="ECO:0007669"/>
    <property type="project" value="UniProtKB-UniRule"/>
</dbReference>
<dbReference type="PATRIC" id="fig|1231392.3.peg.332"/>
<keyword evidence="14" id="KW-1185">Reference proteome</keyword>
<dbReference type="Proteomes" id="UP000006765">
    <property type="component" value="Unassembled WGS sequence"/>
</dbReference>
<dbReference type="PANTHER" id="PTHR11661:SF1">
    <property type="entry name" value="LARGE RIBOSOMAL SUBUNIT PROTEIN UL11M"/>
    <property type="match status" value="1"/>
</dbReference>
<comment type="subunit">
    <text evidence="7">Part of the ribosomal stalk of the 50S ribosomal subunit. Interacts with L10 and the large rRNA to form the base of the stalk. L10 forms an elongated spine to which 2 L12 dimers bind in a sequential fashion forming a pentameric L10(L12)2(L12)2 complex.</text>
</comment>
<evidence type="ECO:0000256" key="9">
    <source>
        <dbReference type="RuleBase" id="RU003978"/>
    </source>
</evidence>
<dbReference type="eggNOG" id="COG0080">
    <property type="taxonomic scope" value="Bacteria"/>
</dbReference>
<feature type="domain" description="Large ribosomal subunit protein uL11 N-terminal" evidence="12">
    <location>
        <begin position="9"/>
        <end position="67"/>
    </location>
</feature>
<keyword evidence="3 8" id="KW-0699">rRNA-binding</keyword>
<evidence type="ECO:0000256" key="3">
    <source>
        <dbReference type="ARBA" id="ARBA00022730"/>
    </source>
</evidence>
<gene>
    <name evidence="8" type="primary">rplK</name>
    <name evidence="13" type="ORF">OCGS_0330</name>
</gene>
<organism evidence="13 14">
    <name type="scientific">Oceaniovalibus guishaninsula JLT2003</name>
    <dbReference type="NCBI Taxonomy" id="1231392"/>
    <lineage>
        <taxon>Bacteria</taxon>
        <taxon>Pseudomonadati</taxon>
        <taxon>Pseudomonadota</taxon>
        <taxon>Alphaproteobacteria</taxon>
        <taxon>Rhodobacterales</taxon>
        <taxon>Roseobacteraceae</taxon>
        <taxon>Oceaniovalibus</taxon>
    </lineage>
</organism>
<dbReference type="InterPro" id="IPR036769">
    <property type="entry name" value="Ribosomal_uL11_C_sf"/>
</dbReference>
<evidence type="ECO:0000256" key="10">
    <source>
        <dbReference type="RuleBase" id="RU003979"/>
    </source>
</evidence>